<name>A0ABN2FJJ2_9ACTN</name>
<feature type="compositionally biased region" description="Gly residues" evidence="1">
    <location>
        <begin position="81"/>
        <end position="92"/>
    </location>
</feature>
<sequence length="198" mass="20154">MWEEEYQVNGLVRSTGRQSTMASNQKLTDRRWRVAGTVAAVAATTAAGGVAWAATNADSPSPSPSASPSAPNSTDPAKPQGPGGRHGEFGIGGALHGEFVVEKNGGGYETVATQRGDVTAVSKDSITVKSADGYSRTYTVAAETLVNSARDGIGSIKTGNTVTVTAVVANSTATATSISDGTARDAAGQKWGLKRGPR</sequence>
<proteinExistence type="predicted"/>
<organism evidence="2 3">
    <name type="scientific">Kribbella alba</name>
    <dbReference type="NCBI Taxonomy" id="190197"/>
    <lineage>
        <taxon>Bacteria</taxon>
        <taxon>Bacillati</taxon>
        <taxon>Actinomycetota</taxon>
        <taxon>Actinomycetes</taxon>
        <taxon>Propionibacteriales</taxon>
        <taxon>Kribbellaceae</taxon>
        <taxon>Kribbella</taxon>
    </lineage>
</organism>
<evidence type="ECO:0008006" key="4">
    <source>
        <dbReference type="Google" id="ProtNLM"/>
    </source>
</evidence>
<reference evidence="2 3" key="1">
    <citation type="journal article" date="2019" name="Int. J. Syst. Evol. Microbiol.">
        <title>The Global Catalogue of Microorganisms (GCM) 10K type strain sequencing project: providing services to taxonomists for standard genome sequencing and annotation.</title>
        <authorList>
            <consortium name="The Broad Institute Genomics Platform"/>
            <consortium name="The Broad Institute Genome Sequencing Center for Infectious Disease"/>
            <person name="Wu L."/>
            <person name="Ma J."/>
        </authorList>
    </citation>
    <scope>NUCLEOTIDE SEQUENCE [LARGE SCALE GENOMIC DNA]</scope>
    <source>
        <strain evidence="2 3">JCM 14306</strain>
    </source>
</reference>
<feature type="compositionally biased region" description="Low complexity" evidence="1">
    <location>
        <begin position="54"/>
        <end position="77"/>
    </location>
</feature>
<protein>
    <recommendedName>
        <fullName evidence="4">DUF5666 domain-containing protein</fullName>
    </recommendedName>
</protein>
<comment type="caution">
    <text evidence="2">The sequence shown here is derived from an EMBL/GenBank/DDBJ whole genome shotgun (WGS) entry which is preliminary data.</text>
</comment>
<feature type="region of interest" description="Disordered" evidence="1">
    <location>
        <begin position="176"/>
        <end position="198"/>
    </location>
</feature>
<accession>A0ABN2FJJ2</accession>
<dbReference type="EMBL" id="BAAANE010000007">
    <property type="protein sequence ID" value="GAA1648530.1"/>
    <property type="molecule type" value="Genomic_DNA"/>
</dbReference>
<dbReference type="Proteomes" id="UP001501319">
    <property type="component" value="Unassembled WGS sequence"/>
</dbReference>
<gene>
    <name evidence="2" type="ORF">GCM10009744_44910</name>
</gene>
<evidence type="ECO:0000313" key="3">
    <source>
        <dbReference type="Proteomes" id="UP001501319"/>
    </source>
</evidence>
<feature type="region of interest" description="Disordered" evidence="1">
    <location>
        <begin position="54"/>
        <end position="92"/>
    </location>
</feature>
<evidence type="ECO:0000256" key="1">
    <source>
        <dbReference type="SAM" id="MobiDB-lite"/>
    </source>
</evidence>
<keyword evidence="3" id="KW-1185">Reference proteome</keyword>
<evidence type="ECO:0000313" key="2">
    <source>
        <dbReference type="EMBL" id="GAA1648530.1"/>
    </source>
</evidence>